<dbReference type="InterPro" id="IPR052173">
    <property type="entry name" value="Beta-lactam_resp_regulator"/>
</dbReference>
<dbReference type="OrthoDB" id="9770467at2"/>
<evidence type="ECO:0000313" key="4">
    <source>
        <dbReference type="Proteomes" id="UP000236151"/>
    </source>
</evidence>
<feature type="domain" description="Peptidase M56" evidence="2">
    <location>
        <begin position="8"/>
        <end position="307"/>
    </location>
</feature>
<dbReference type="InterPro" id="IPR008756">
    <property type="entry name" value="Peptidase_M56"/>
</dbReference>
<dbReference type="Pfam" id="PF05569">
    <property type="entry name" value="Peptidase_M56"/>
    <property type="match status" value="1"/>
</dbReference>
<organism evidence="3 4">
    <name type="scientific">Clostridium thermosuccinogenes</name>
    <dbReference type="NCBI Taxonomy" id="84032"/>
    <lineage>
        <taxon>Bacteria</taxon>
        <taxon>Bacillati</taxon>
        <taxon>Bacillota</taxon>
        <taxon>Clostridia</taxon>
        <taxon>Eubacteriales</taxon>
        <taxon>Clostridiaceae</taxon>
        <taxon>Clostridium</taxon>
    </lineage>
</organism>
<feature type="transmembrane region" description="Helical" evidence="1">
    <location>
        <begin position="317"/>
        <end position="335"/>
    </location>
</feature>
<dbReference type="KEGG" id="cthd:CDO33_17080"/>
<keyword evidence="4" id="KW-1185">Reference proteome</keyword>
<accession>A0A2K2FS74</accession>
<keyword evidence="1" id="KW-1133">Transmembrane helix</keyword>
<evidence type="ECO:0000313" key="3">
    <source>
        <dbReference type="EMBL" id="PNU01632.1"/>
    </source>
</evidence>
<feature type="transmembrane region" description="Helical" evidence="1">
    <location>
        <begin position="42"/>
        <end position="59"/>
    </location>
</feature>
<dbReference type="RefSeq" id="WP_103079861.1">
    <property type="nucleotide sequence ID" value="NZ_CP021850.1"/>
</dbReference>
<feature type="transmembrane region" description="Helical" evidence="1">
    <location>
        <begin position="12"/>
        <end position="30"/>
    </location>
</feature>
<dbReference type="AlphaFoldDB" id="A0A2K2FS74"/>
<proteinExistence type="predicted"/>
<protein>
    <recommendedName>
        <fullName evidence="2">Peptidase M56 domain-containing protein</fullName>
    </recommendedName>
</protein>
<name>A0A2K2FS74_9CLOT</name>
<gene>
    <name evidence="3" type="ORF">CDQ84_01095</name>
</gene>
<evidence type="ECO:0000256" key="1">
    <source>
        <dbReference type="SAM" id="Phobius"/>
    </source>
</evidence>
<dbReference type="CDD" id="cd15482">
    <property type="entry name" value="Sialidase_non-viral"/>
    <property type="match status" value="1"/>
</dbReference>
<dbReference type="PANTHER" id="PTHR34978:SF3">
    <property type="entry name" value="SLR0241 PROTEIN"/>
    <property type="match status" value="1"/>
</dbReference>
<keyword evidence="1" id="KW-0472">Membrane</keyword>
<dbReference type="CDD" id="cd07341">
    <property type="entry name" value="M56_BlaR1_MecR1_like"/>
    <property type="match status" value="1"/>
</dbReference>
<keyword evidence="1" id="KW-0812">Transmembrane</keyword>
<dbReference type="EMBL" id="NIOJ01000001">
    <property type="protein sequence ID" value="PNU01632.1"/>
    <property type="molecule type" value="Genomic_DNA"/>
</dbReference>
<dbReference type="SUPFAM" id="SSF110296">
    <property type="entry name" value="Oligoxyloglucan reducing end-specific cellobiohydrolase"/>
    <property type="match status" value="1"/>
</dbReference>
<sequence>MIEALFRKIIEITLTASVIITVLLLISPLLNKKKYTAKWRYFVWLILAVRLVIPINFTLPNPPVVIEPHAIQTMFSPAPAISPSAAVAPSNIDADANFVENTGEITQHTVVSLEQIISILWLAGIILFISYQYIGYALFKKSVLRWSIPVRDKRIIEIRNQLLADMSIKKSIKVMTCKKISSPMMMGVYRPVILLPHEDFCIDDLKVILKHELIHYKRHDIWYKLFLMYANAVHWFNPLVYLMVCEASKDIEISCDEEVVKNANIRFREQYCEVILSAMHRRHERKTVFSTFFYGSKKVMKKRLINILDMSKKRHGIVALCSVVLITVFSGLFVACQNDKIASAELIDNISLLDSGNSYSFTNDKLVIFYNKGAVSAEVPLTIDPSDPAAQNQIGIYISKEKTAVAYHSLNNPGKVEVLISDDMGQTWNTYPVEGTETKKDFFYDKLIGFTTRKDGWLVLGGSVSTGHQYHYIYLTADGGKTWTETGNLNKIYDHVITGAGFANNKIGFICFRYVNEINPVVYRTEDGGKTWEKCDISIPESYKYTYATPLSPSFYGANGVLPVILRDNEQDREIAIRYTTSDYGRTWVYDSEYQPIIVQL</sequence>
<comment type="caution">
    <text evidence="3">The sequence shown here is derived from an EMBL/GenBank/DDBJ whole genome shotgun (WGS) entry which is preliminary data.</text>
</comment>
<reference evidence="3 4" key="1">
    <citation type="submission" date="2017-06" db="EMBL/GenBank/DDBJ databases">
        <title>Investigating the central metabolism of Clostridium thermosuccinogenes.</title>
        <authorList>
            <person name="Koendjbiharie J.G."/>
            <person name="van Kranenburg R."/>
        </authorList>
    </citation>
    <scope>NUCLEOTIDE SEQUENCE [LARGE SCALE GENOMIC DNA]</scope>
    <source>
        <strain evidence="3 4">DSM 5806</strain>
    </source>
</reference>
<dbReference type="PANTHER" id="PTHR34978">
    <property type="entry name" value="POSSIBLE SENSOR-TRANSDUCER PROTEIN BLAR"/>
    <property type="match status" value="1"/>
</dbReference>
<feature type="transmembrane region" description="Helical" evidence="1">
    <location>
        <begin position="116"/>
        <end position="139"/>
    </location>
</feature>
<dbReference type="Gene3D" id="2.130.10.10">
    <property type="entry name" value="YVTN repeat-like/Quinoprotein amine dehydrogenase"/>
    <property type="match status" value="1"/>
</dbReference>
<dbReference type="Proteomes" id="UP000236151">
    <property type="component" value="Unassembled WGS sequence"/>
</dbReference>
<dbReference type="InterPro" id="IPR015943">
    <property type="entry name" value="WD40/YVTN_repeat-like_dom_sf"/>
</dbReference>
<evidence type="ECO:0000259" key="2">
    <source>
        <dbReference type="Pfam" id="PF05569"/>
    </source>
</evidence>